<dbReference type="AlphaFoldDB" id="A0A516R0M5"/>
<dbReference type="GO" id="GO:0019290">
    <property type="term" value="P:siderophore biosynthetic process"/>
    <property type="evidence" value="ECO:0007669"/>
    <property type="project" value="TreeGrafter"/>
</dbReference>
<dbReference type="PANTHER" id="PTHR38444:SF1">
    <property type="entry name" value="ENTEROBACTIN BIOSYNTHESIS PROTEIN YBDZ"/>
    <property type="match status" value="1"/>
</dbReference>
<proteinExistence type="predicted"/>
<dbReference type="EMBL" id="CP040916">
    <property type="protein sequence ID" value="QDQ09208.1"/>
    <property type="molecule type" value="Genomic_DNA"/>
</dbReference>
<gene>
    <name evidence="3" type="ORF">FH965_00345</name>
</gene>
<accession>A0A516R0M5</accession>
<dbReference type="SMART" id="SM00923">
    <property type="entry name" value="MbtH"/>
    <property type="match status" value="1"/>
</dbReference>
<sequence length="105" mass="11471">MTAACCLFRRGLLCVWTGVSPSASLSAHAERCSVSNPFEDDDAQYRVLVNNEGQYSLWPAEIEVPAGWDARFGPDARQACLAYVEGNWADMRPLSLARETESAGS</sequence>
<dbReference type="Proteomes" id="UP000316806">
    <property type="component" value="Chromosome"/>
</dbReference>
<evidence type="ECO:0000259" key="2">
    <source>
        <dbReference type="SMART" id="SM00923"/>
    </source>
</evidence>
<evidence type="ECO:0000313" key="3">
    <source>
        <dbReference type="EMBL" id="QDQ09208.1"/>
    </source>
</evidence>
<feature type="chain" id="PRO_5022169722" evidence="1">
    <location>
        <begin position="30"/>
        <end position="105"/>
    </location>
</feature>
<protein>
    <submittedName>
        <fullName evidence="3">MbtH family protein</fullName>
    </submittedName>
</protein>
<organism evidence="3 4">
    <name type="scientific">Streptomyces spectabilis</name>
    <dbReference type="NCBI Taxonomy" id="68270"/>
    <lineage>
        <taxon>Bacteria</taxon>
        <taxon>Bacillati</taxon>
        <taxon>Actinomycetota</taxon>
        <taxon>Actinomycetes</taxon>
        <taxon>Kitasatosporales</taxon>
        <taxon>Streptomycetaceae</taxon>
        <taxon>Streptomyces</taxon>
    </lineage>
</organism>
<keyword evidence="1" id="KW-0732">Signal</keyword>
<dbReference type="InterPro" id="IPR037407">
    <property type="entry name" value="MLP_fam"/>
</dbReference>
<evidence type="ECO:0000313" key="4">
    <source>
        <dbReference type="Proteomes" id="UP000316806"/>
    </source>
</evidence>
<dbReference type="GO" id="GO:0005829">
    <property type="term" value="C:cytosol"/>
    <property type="evidence" value="ECO:0007669"/>
    <property type="project" value="TreeGrafter"/>
</dbReference>
<dbReference type="InterPro" id="IPR038020">
    <property type="entry name" value="MbtH-like_sf"/>
</dbReference>
<dbReference type="PANTHER" id="PTHR38444">
    <property type="entry name" value="ENTEROBACTIN BIOSYNTHESIS PROTEIN YBDZ"/>
    <property type="match status" value="1"/>
</dbReference>
<dbReference type="SUPFAM" id="SSF160582">
    <property type="entry name" value="MbtH-like"/>
    <property type="match status" value="1"/>
</dbReference>
<dbReference type="Gene3D" id="3.90.820.10">
    <property type="entry name" value="Structural Genomics, Unknown Function 30-nov-00 1gh9 Mol_id"/>
    <property type="match status" value="1"/>
</dbReference>
<feature type="domain" description="MbtH-like" evidence="2">
    <location>
        <begin position="36"/>
        <end position="86"/>
    </location>
</feature>
<dbReference type="InterPro" id="IPR005153">
    <property type="entry name" value="MbtH-like_dom"/>
</dbReference>
<reference evidence="3 4" key="1">
    <citation type="journal article" date="2019" name="J. Ind. Microbiol. Biotechnol.">
        <title>The complete genomic sequence of Streptomyces spectabilis NRRL-2792 and identification of secondary metabolite biosynthetic gene clusters.</title>
        <authorList>
            <person name="Sinha A."/>
            <person name="Phillips-Salemka S."/>
            <person name="Niraula T.A."/>
            <person name="Short K.A."/>
            <person name="Niraula N.P."/>
        </authorList>
    </citation>
    <scope>NUCLEOTIDE SEQUENCE [LARGE SCALE GENOMIC DNA]</scope>
    <source>
        <strain evidence="3 4">NRRL 2792</strain>
    </source>
</reference>
<name>A0A516R0M5_STRST</name>
<evidence type="ECO:0000256" key="1">
    <source>
        <dbReference type="SAM" id="SignalP"/>
    </source>
</evidence>
<feature type="signal peptide" evidence="1">
    <location>
        <begin position="1"/>
        <end position="29"/>
    </location>
</feature>
<dbReference type="Pfam" id="PF03621">
    <property type="entry name" value="MbtH"/>
    <property type="match status" value="1"/>
</dbReference>